<reference evidence="3" key="1">
    <citation type="submission" date="2020-06" db="EMBL/GenBank/DDBJ databases">
        <authorList>
            <person name="Li T."/>
            <person name="Hu X."/>
            <person name="Zhang T."/>
            <person name="Song X."/>
            <person name="Zhang H."/>
            <person name="Dai N."/>
            <person name="Sheng W."/>
            <person name="Hou X."/>
            <person name="Wei L."/>
        </authorList>
    </citation>
    <scope>NUCLEOTIDE SEQUENCE</scope>
    <source>
        <strain evidence="3">G02</strain>
        <tissue evidence="3">Leaf</tissue>
    </source>
</reference>
<dbReference type="AlphaFoldDB" id="A0AAW2KR02"/>
<dbReference type="PANTHER" id="PTHR11439">
    <property type="entry name" value="GAG-POL-RELATED RETROTRANSPOSON"/>
    <property type="match status" value="1"/>
</dbReference>
<evidence type="ECO:0000259" key="2">
    <source>
        <dbReference type="Pfam" id="PF25597"/>
    </source>
</evidence>
<dbReference type="CDD" id="cd09272">
    <property type="entry name" value="RNase_HI_RT_Ty1"/>
    <property type="match status" value="1"/>
</dbReference>
<organism evidence="3">
    <name type="scientific">Sesamum radiatum</name>
    <name type="common">Black benniseed</name>
    <dbReference type="NCBI Taxonomy" id="300843"/>
    <lineage>
        <taxon>Eukaryota</taxon>
        <taxon>Viridiplantae</taxon>
        <taxon>Streptophyta</taxon>
        <taxon>Embryophyta</taxon>
        <taxon>Tracheophyta</taxon>
        <taxon>Spermatophyta</taxon>
        <taxon>Magnoliopsida</taxon>
        <taxon>eudicotyledons</taxon>
        <taxon>Gunneridae</taxon>
        <taxon>Pentapetalae</taxon>
        <taxon>asterids</taxon>
        <taxon>lamiids</taxon>
        <taxon>Lamiales</taxon>
        <taxon>Pedaliaceae</taxon>
        <taxon>Sesamum</taxon>
    </lineage>
</organism>
<evidence type="ECO:0000259" key="1">
    <source>
        <dbReference type="Pfam" id="PF07727"/>
    </source>
</evidence>
<protein>
    <submittedName>
        <fullName evidence="3">Retrovirus-related Pol polyprotein from transposon TNT 1-94</fullName>
    </submittedName>
</protein>
<proteinExistence type="predicted"/>
<dbReference type="InterPro" id="IPR057670">
    <property type="entry name" value="SH3_retrovirus"/>
</dbReference>
<dbReference type="Pfam" id="PF07727">
    <property type="entry name" value="RVT_2"/>
    <property type="match status" value="1"/>
</dbReference>
<dbReference type="SUPFAM" id="SSF56672">
    <property type="entry name" value="DNA/RNA polymerases"/>
    <property type="match status" value="1"/>
</dbReference>
<feature type="non-terminal residue" evidence="3">
    <location>
        <position position="1"/>
    </location>
</feature>
<gene>
    <name evidence="3" type="ORF">Sradi_5839600</name>
</gene>
<reference evidence="3" key="2">
    <citation type="journal article" date="2024" name="Plant">
        <title>Genomic evolution and insights into agronomic trait innovations of Sesamum species.</title>
        <authorList>
            <person name="Miao H."/>
            <person name="Wang L."/>
            <person name="Qu L."/>
            <person name="Liu H."/>
            <person name="Sun Y."/>
            <person name="Le M."/>
            <person name="Wang Q."/>
            <person name="Wei S."/>
            <person name="Zheng Y."/>
            <person name="Lin W."/>
            <person name="Duan Y."/>
            <person name="Cao H."/>
            <person name="Xiong S."/>
            <person name="Wang X."/>
            <person name="Wei L."/>
            <person name="Li C."/>
            <person name="Ma Q."/>
            <person name="Ju M."/>
            <person name="Zhao R."/>
            <person name="Li G."/>
            <person name="Mu C."/>
            <person name="Tian Q."/>
            <person name="Mei H."/>
            <person name="Zhang T."/>
            <person name="Gao T."/>
            <person name="Zhang H."/>
        </authorList>
    </citation>
    <scope>NUCLEOTIDE SEQUENCE</scope>
    <source>
        <strain evidence="3">G02</strain>
    </source>
</reference>
<comment type="caution">
    <text evidence="3">The sequence shown here is derived from an EMBL/GenBank/DDBJ whole genome shotgun (WGS) entry which is preliminary data.</text>
</comment>
<dbReference type="InterPro" id="IPR043502">
    <property type="entry name" value="DNA/RNA_pol_sf"/>
</dbReference>
<dbReference type="PANTHER" id="PTHR11439:SF467">
    <property type="entry name" value="INTEGRASE CATALYTIC DOMAIN-CONTAINING PROTEIN"/>
    <property type="match status" value="1"/>
</dbReference>
<sequence>CLLISSGLEKSFWGEALLTAAYLIKRSPSVPLLGKVPEHVWSGKNVDLSSLCVFGCSAFVFQNNDKLEPCAKKCVFIGYPEGIKGYRLWLRNQTGFKVVISKDVTFNESEMPCLNNSSKKELDFQTRDRDRRESRLPSRFRDFHLALNTECNELSSYKEALESSDAKNCKNAMNDEITSLLKNKTWILVPKPENVSIVDCKWIFKRKHEDNTTRYKARLVAKGFTRKEGIDYTEIFSPVVKFTTVRIILALTAQFYWELKQMDVKTAFLHGDLDEQIYMCQPSGFINKEKPNHVCLLKKSLYGLKQSPRQWNKKFDLFMKSLKFKRSAYDPCLYFKYESEILCSWFYVDDMLIASPSLTLIENLQKNLCKTFEMKDLGNAKRILGSVMYLMVSTRPDIAYVVSCLSRYMSNAGLPHWEALKWLLSWKSQLQNIVALSTTEAKYIATTEAFKEAIWLKGILTEIGFLNKKVLSLWALESFGNDEAHFRPLGFGPRWNMLNYGPNPHWPKCLVHWMADSPT</sequence>
<accession>A0AAW2KR02</accession>
<dbReference type="InterPro" id="IPR013103">
    <property type="entry name" value="RVT_2"/>
</dbReference>
<dbReference type="EMBL" id="JACGWJ010000027">
    <property type="protein sequence ID" value="KAL0308973.1"/>
    <property type="molecule type" value="Genomic_DNA"/>
</dbReference>
<feature type="domain" description="Retroviral polymerase SH3-like" evidence="2">
    <location>
        <begin position="56"/>
        <end position="116"/>
    </location>
</feature>
<name>A0AAW2KR02_SESRA</name>
<feature type="domain" description="Reverse transcriptase Ty1/copia-type" evidence="1">
    <location>
        <begin position="183"/>
        <end position="385"/>
    </location>
</feature>
<dbReference type="Pfam" id="PF25597">
    <property type="entry name" value="SH3_retrovirus"/>
    <property type="match status" value="1"/>
</dbReference>
<evidence type="ECO:0000313" key="3">
    <source>
        <dbReference type="EMBL" id="KAL0308973.1"/>
    </source>
</evidence>